<proteinExistence type="predicted"/>
<dbReference type="Pfam" id="PF06133">
    <property type="entry name" value="Com_YlbF"/>
    <property type="match status" value="1"/>
</dbReference>
<sequence>MLVINEDLIVIDDAIDQLVNDLLERDEFLNYQEKLNALDQDSEVQVAIQELSQLTNSYTKEIDFVKFRPELRELRRTILANKKKLDMNSKVIELRYAEVACQEILAEISQQIANVVSPTIFVDEGLPLSSSKEHPEIGIYQNIKEKD</sequence>
<dbReference type="Gene3D" id="1.20.1500.10">
    <property type="entry name" value="YheA/YmcA-like"/>
    <property type="match status" value="1"/>
</dbReference>
<dbReference type="InterPro" id="IPR052767">
    <property type="entry name" value="Bact_com_dev_regulator"/>
</dbReference>
<dbReference type="PANTHER" id="PTHR38448">
    <property type="entry name" value="REGULATORY PROTEIN YLBF-RELATED"/>
    <property type="match status" value="1"/>
</dbReference>
<gene>
    <name evidence="1" type="ORF">A9Y57_01778</name>
</gene>
<dbReference type="OrthoDB" id="2242751at2"/>
<organism evidence="1 2">
    <name type="scientific">Streptococcus parauberis</name>
    <dbReference type="NCBI Taxonomy" id="1348"/>
    <lineage>
        <taxon>Bacteria</taxon>
        <taxon>Bacillati</taxon>
        <taxon>Bacillota</taxon>
        <taxon>Bacilli</taxon>
        <taxon>Lactobacillales</taxon>
        <taxon>Streptococcaceae</taxon>
        <taxon>Streptococcus</taxon>
    </lineage>
</organism>
<dbReference type="EMBL" id="NSGR01000009">
    <property type="protein sequence ID" value="PCH11474.1"/>
    <property type="molecule type" value="Genomic_DNA"/>
</dbReference>
<evidence type="ECO:0008006" key="3">
    <source>
        <dbReference type="Google" id="ProtNLM"/>
    </source>
</evidence>
<reference evidence="1 2" key="1">
    <citation type="submission" date="2016-06" db="EMBL/GenBank/DDBJ databases">
        <authorList>
            <person name="Haines A.N."/>
            <person name="Council K.R."/>
        </authorList>
    </citation>
    <scope>NUCLEOTIDE SEQUENCE [LARGE SCALE GENOMIC DNA]</scope>
    <source>
        <strain evidence="1 2">SP158-29</strain>
    </source>
</reference>
<dbReference type="Proteomes" id="UP000217465">
    <property type="component" value="Unassembled WGS sequence"/>
</dbReference>
<dbReference type="SUPFAM" id="SSF158622">
    <property type="entry name" value="YheA/YmcA-like"/>
    <property type="match status" value="1"/>
</dbReference>
<dbReference type="InterPro" id="IPR023378">
    <property type="entry name" value="YheA/YmcA-like_dom_sf"/>
</dbReference>
<dbReference type="PANTHER" id="PTHR38448:SF2">
    <property type="entry name" value="REGULATORY PROTEIN YLBF"/>
    <property type="match status" value="1"/>
</dbReference>
<comment type="caution">
    <text evidence="1">The sequence shown here is derived from an EMBL/GenBank/DDBJ whole genome shotgun (WGS) entry which is preliminary data.</text>
</comment>
<dbReference type="InterPro" id="IPR010368">
    <property type="entry name" value="Com_YlbF"/>
</dbReference>
<evidence type="ECO:0000313" key="2">
    <source>
        <dbReference type="Proteomes" id="UP000217465"/>
    </source>
</evidence>
<evidence type="ECO:0000313" key="1">
    <source>
        <dbReference type="EMBL" id="PCH11474.1"/>
    </source>
</evidence>
<accession>A0A1S1ZNZ5</accession>
<dbReference type="RefSeq" id="WP_071519649.1">
    <property type="nucleotide sequence ID" value="NZ_LHAE01000006.1"/>
</dbReference>
<name>A0A1S1ZNZ5_9STRE</name>
<protein>
    <recommendedName>
        <fullName evidence="3">Regulatory protein ylbF</fullName>
    </recommendedName>
</protein>
<dbReference type="AlphaFoldDB" id="A0A1S1ZNZ5"/>